<dbReference type="InterPro" id="IPR001478">
    <property type="entry name" value="PDZ"/>
</dbReference>
<proteinExistence type="inferred from homology"/>
<dbReference type="InterPro" id="IPR002477">
    <property type="entry name" value="Peptidoglycan-bd-like"/>
</dbReference>
<feature type="domain" description="PDZ" evidence="8">
    <location>
        <begin position="120"/>
        <end position="188"/>
    </location>
</feature>
<dbReference type="SMART" id="SM00228">
    <property type="entry name" value="PDZ"/>
    <property type="match status" value="1"/>
</dbReference>
<dbReference type="InterPro" id="IPR041489">
    <property type="entry name" value="PDZ_6"/>
</dbReference>
<dbReference type="PATRIC" id="fig|1122147.4.peg.1917"/>
<gene>
    <name evidence="9" type="ORF">FC91_GL001848</name>
</gene>
<dbReference type="OrthoDB" id="9812068at2"/>
<dbReference type="GO" id="GO:0030288">
    <property type="term" value="C:outer membrane-bounded periplasmic space"/>
    <property type="evidence" value="ECO:0007669"/>
    <property type="project" value="TreeGrafter"/>
</dbReference>
<dbReference type="InterPro" id="IPR004447">
    <property type="entry name" value="Peptidase_S41A"/>
</dbReference>
<comment type="caution">
    <text evidence="9">The sequence shown here is derived from an EMBL/GenBank/DDBJ whole genome shotgun (WGS) entry which is preliminary data.</text>
</comment>
<dbReference type="InterPro" id="IPR005151">
    <property type="entry name" value="Tail-specific_protease"/>
</dbReference>
<dbReference type="InterPro" id="IPR029045">
    <property type="entry name" value="ClpP/crotonase-like_dom_sf"/>
</dbReference>
<dbReference type="InterPro" id="IPR036365">
    <property type="entry name" value="PGBD-like_sf"/>
</dbReference>
<dbReference type="InterPro" id="IPR055210">
    <property type="entry name" value="CtpA/B_N"/>
</dbReference>
<dbReference type="GO" id="GO:0008236">
    <property type="term" value="F:serine-type peptidase activity"/>
    <property type="evidence" value="ECO:0007669"/>
    <property type="project" value="UniProtKB-KW"/>
</dbReference>
<protein>
    <submittedName>
        <fullName evidence="9">Carboxy-terminal processing proteinase</fullName>
    </submittedName>
</protein>
<dbReference type="GO" id="GO:0004175">
    <property type="term" value="F:endopeptidase activity"/>
    <property type="evidence" value="ECO:0007669"/>
    <property type="project" value="TreeGrafter"/>
</dbReference>
<evidence type="ECO:0000259" key="8">
    <source>
        <dbReference type="PROSITE" id="PS50106"/>
    </source>
</evidence>
<feature type="transmembrane region" description="Helical" evidence="7">
    <location>
        <begin position="31"/>
        <end position="54"/>
    </location>
</feature>
<dbReference type="SUPFAM" id="SSF50156">
    <property type="entry name" value="PDZ domain-like"/>
    <property type="match status" value="1"/>
</dbReference>
<evidence type="ECO:0000256" key="1">
    <source>
        <dbReference type="ARBA" id="ARBA00009179"/>
    </source>
</evidence>
<dbReference type="Pfam" id="PF01471">
    <property type="entry name" value="PG_binding_1"/>
    <property type="match status" value="1"/>
</dbReference>
<name>A0A0R1XEE5_9LACO</name>
<reference evidence="9 10" key="1">
    <citation type="journal article" date="2015" name="Genome Announc.">
        <title>Expanding the biotechnology potential of lactobacilli through comparative genomics of 213 strains and associated genera.</title>
        <authorList>
            <person name="Sun Z."/>
            <person name="Harris H.M."/>
            <person name="McCann A."/>
            <person name="Guo C."/>
            <person name="Argimon S."/>
            <person name="Zhang W."/>
            <person name="Yang X."/>
            <person name="Jeffery I.B."/>
            <person name="Cooney J.C."/>
            <person name="Kagawa T.F."/>
            <person name="Liu W."/>
            <person name="Song Y."/>
            <person name="Salvetti E."/>
            <person name="Wrobel A."/>
            <person name="Rasinkangas P."/>
            <person name="Parkhill J."/>
            <person name="Rea M.C."/>
            <person name="O'Sullivan O."/>
            <person name="Ritari J."/>
            <person name="Douillard F.P."/>
            <person name="Paul Ross R."/>
            <person name="Yang R."/>
            <person name="Briner A.E."/>
            <person name="Felis G.E."/>
            <person name="de Vos W.M."/>
            <person name="Barrangou R."/>
            <person name="Klaenhammer T.R."/>
            <person name="Caufield P.W."/>
            <person name="Cui Y."/>
            <person name="Zhang H."/>
            <person name="O'Toole P.W."/>
        </authorList>
    </citation>
    <scope>NUCLEOTIDE SEQUENCE [LARGE SCALE GENOMIC DNA]</scope>
    <source>
        <strain evidence="9 10">DSM 16991</strain>
    </source>
</reference>
<dbReference type="AlphaFoldDB" id="A0A0R1XEE5"/>
<dbReference type="Pfam" id="PF17820">
    <property type="entry name" value="PDZ_6"/>
    <property type="match status" value="1"/>
</dbReference>
<dbReference type="Proteomes" id="UP000050949">
    <property type="component" value="Unassembled WGS sequence"/>
</dbReference>
<dbReference type="GO" id="GO:0006508">
    <property type="term" value="P:proteolysis"/>
    <property type="evidence" value="ECO:0007669"/>
    <property type="project" value="UniProtKB-KW"/>
</dbReference>
<evidence type="ECO:0000256" key="6">
    <source>
        <dbReference type="SAM" id="MobiDB-lite"/>
    </source>
</evidence>
<evidence type="ECO:0000256" key="5">
    <source>
        <dbReference type="RuleBase" id="RU004404"/>
    </source>
</evidence>
<keyword evidence="4 5" id="KW-0720">Serine protease</keyword>
<sequence>MAKDNEHPENPAQVPPTPEEKPVKRYRLRTVIITGAAALIIGAGGTVGAGALYLHQQNAQADADVTYVPNSFKDLLKVYSDVKNNYYIKTSDTKLVTGAINGMLKTLNDPFSQYLQGSDAKELNTTISGSFEGIGAEISQADGHIQIVSPIKGSPADKAGLKAKDIITAIDGKSTQGWSTTKASSTIRGKKGTSVTLAIKRGSDTFNITIKRGVVPLTTVTGELSDQNKKVGVISITQFADNTNKELKKSITSLRKQGAKSFVIDLRQNPGGLLPQALETASMFLKDGQRIMQVQQRDSKPEIFTAGKEYDDGFKVTEPVTVLIDSGSASASEIFSGALQESRRTKLIGEKSFGKGVVQTVSQLSGDSEVKITTAKWLTQSGGWIQKKGLTPDIKVSYPAYASWPLLNTKKVNKPGTVATDIATAQKILNLSGAKLTQTAGYFDSATETALKAFQTQQKITVSGELDSATKTALNNYVYAQATKSDPMLTKAVETVAAEK</sequence>
<dbReference type="Gene3D" id="3.90.226.10">
    <property type="entry name" value="2-enoyl-CoA Hydratase, Chain A, domain 1"/>
    <property type="match status" value="1"/>
</dbReference>
<evidence type="ECO:0000313" key="10">
    <source>
        <dbReference type="Proteomes" id="UP000050949"/>
    </source>
</evidence>
<keyword evidence="3 5" id="KW-0378">Hydrolase</keyword>
<evidence type="ECO:0000256" key="2">
    <source>
        <dbReference type="ARBA" id="ARBA00022670"/>
    </source>
</evidence>
<dbReference type="Gene3D" id="1.10.101.10">
    <property type="entry name" value="PGBD-like superfamily/PGBD"/>
    <property type="match status" value="1"/>
</dbReference>
<dbReference type="SUPFAM" id="SSF52096">
    <property type="entry name" value="ClpP/crotonase"/>
    <property type="match status" value="1"/>
</dbReference>
<evidence type="ECO:0000256" key="3">
    <source>
        <dbReference type="ARBA" id="ARBA00022801"/>
    </source>
</evidence>
<comment type="similarity">
    <text evidence="1 5">Belongs to the peptidase S41A family.</text>
</comment>
<dbReference type="Gene3D" id="3.30.750.44">
    <property type="match status" value="1"/>
</dbReference>
<dbReference type="Pfam" id="PF03572">
    <property type="entry name" value="Peptidase_S41"/>
    <property type="match status" value="1"/>
</dbReference>
<keyword evidence="7" id="KW-0472">Membrane</keyword>
<organism evidence="9 10">
    <name type="scientific">Schleiferilactobacillus harbinensis DSM 16991</name>
    <dbReference type="NCBI Taxonomy" id="1122147"/>
    <lineage>
        <taxon>Bacteria</taxon>
        <taxon>Bacillati</taxon>
        <taxon>Bacillota</taxon>
        <taxon>Bacilli</taxon>
        <taxon>Lactobacillales</taxon>
        <taxon>Lactobacillaceae</taxon>
        <taxon>Schleiferilactobacillus</taxon>
    </lineage>
</organism>
<dbReference type="PROSITE" id="PS50106">
    <property type="entry name" value="PDZ"/>
    <property type="match status" value="1"/>
</dbReference>
<dbReference type="EMBL" id="AZFW01000032">
    <property type="protein sequence ID" value="KRM28384.1"/>
    <property type="molecule type" value="Genomic_DNA"/>
</dbReference>
<dbReference type="PANTHER" id="PTHR32060">
    <property type="entry name" value="TAIL-SPECIFIC PROTEASE"/>
    <property type="match status" value="1"/>
</dbReference>
<dbReference type="SMART" id="SM00245">
    <property type="entry name" value="TSPc"/>
    <property type="match status" value="1"/>
</dbReference>
<dbReference type="InterPro" id="IPR036366">
    <property type="entry name" value="PGBDSf"/>
</dbReference>
<keyword evidence="7" id="KW-0812">Transmembrane</keyword>
<evidence type="ECO:0000313" key="9">
    <source>
        <dbReference type="EMBL" id="KRM28384.1"/>
    </source>
</evidence>
<dbReference type="eggNOG" id="COG0793">
    <property type="taxonomic scope" value="Bacteria"/>
</dbReference>
<dbReference type="InterPro" id="IPR036034">
    <property type="entry name" value="PDZ_sf"/>
</dbReference>
<dbReference type="GO" id="GO:0007165">
    <property type="term" value="P:signal transduction"/>
    <property type="evidence" value="ECO:0007669"/>
    <property type="project" value="TreeGrafter"/>
</dbReference>
<dbReference type="PANTHER" id="PTHR32060:SF30">
    <property type="entry name" value="CARBOXY-TERMINAL PROCESSING PROTEASE CTPA"/>
    <property type="match status" value="1"/>
</dbReference>
<keyword evidence="2 5" id="KW-0645">Protease</keyword>
<dbReference type="Gene3D" id="2.30.42.10">
    <property type="match status" value="1"/>
</dbReference>
<dbReference type="Pfam" id="PF22694">
    <property type="entry name" value="CtpB_N-like"/>
    <property type="match status" value="1"/>
</dbReference>
<dbReference type="CDD" id="cd07560">
    <property type="entry name" value="Peptidase_S41_CPP"/>
    <property type="match status" value="1"/>
</dbReference>
<keyword evidence="7" id="KW-1133">Transmembrane helix</keyword>
<dbReference type="RefSeq" id="WP_027827402.1">
    <property type="nucleotide sequence ID" value="NZ_AUEH01000001.1"/>
</dbReference>
<dbReference type="CDD" id="cd06782">
    <property type="entry name" value="cpPDZ_CPP-like"/>
    <property type="match status" value="1"/>
</dbReference>
<feature type="region of interest" description="Disordered" evidence="6">
    <location>
        <begin position="1"/>
        <end position="21"/>
    </location>
</feature>
<accession>A0A0R1XEE5</accession>
<dbReference type="FunFam" id="2.30.42.10:FF:000063">
    <property type="entry name" value="Peptidase, S41 family"/>
    <property type="match status" value="1"/>
</dbReference>
<evidence type="ECO:0000256" key="7">
    <source>
        <dbReference type="SAM" id="Phobius"/>
    </source>
</evidence>
<dbReference type="SUPFAM" id="SSF47090">
    <property type="entry name" value="PGBD-like"/>
    <property type="match status" value="1"/>
</dbReference>
<dbReference type="NCBIfam" id="TIGR00225">
    <property type="entry name" value="prc"/>
    <property type="match status" value="1"/>
</dbReference>
<evidence type="ECO:0000256" key="4">
    <source>
        <dbReference type="ARBA" id="ARBA00022825"/>
    </source>
</evidence>